<feature type="transmembrane region" description="Helical" evidence="8">
    <location>
        <begin position="62"/>
        <end position="81"/>
    </location>
</feature>
<feature type="transmembrane region" description="Helical" evidence="8">
    <location>
        <begin position="371"/>
        <end position="391"/>
    </location>
</feature>
<keyword evidence="5 8" id="KW-1133">Transmembrane helix</keyword>
<comment type="caution">
    <text evidence="10">The sequence shown here is derived from an EMBL/GenBank/DDBJ whole genome shotgun (WGS) entry which is preliminary data.</text>
</comment>
<evidence type="ECO:0000256" key="6">
    <source>
        <dbReference type="ARBA" id="ARBA00023136"/>
    </source>
</evidence>
<dbReference type="PIRSF" id="PIRSF006060">
    <property type="entry name" value="AA_transporter"/>
    <property type="match status" value="1"/>
</dbReference>
<evidence type="ECO:0000256" key="1">
    <source>
        <dbReference type="ARBA" id="ARBA00004141"/>
    </source>
</evidence>
<keyword evidence="6 8" id="KW-0472">Membrane</keyword>
<feature type="domain" description="Amino acid permease/ SLC12A" evidence="9">
    <location>
        <begin position="34"/>
        <end position="464"/>
    </location>
</feature>
<feature type="compositionally biased region" description="Basic and acidic residues" evidence="7">
    <location>
        <begin position="487"/>
        <end position="497"/>
    </location>
</feature>
<keyword evidence="11" id="KW-1185">Reference proteome</keyword>
<name>A0ABX1VWI1_9FIRM</name>
<evidence type="ECO:0000256" key="7">
    <source>
        <dbReference type="SAM" id="MobiDB-lite"/>
    </source>
</evidence>
<dbReference type="Gene3D" id="1.20.1740.10">
    <property type="entry name" value="Amino acid/polyamine transporter I"/>
    <property type="match status" value="1"/>
</dbReference>
<evidence type="ECO:0000256" key="8">
    <source>
        <dbReference type="SAM" id="Phobius"/>
    </source>
</evidence>
<dbReference type="PANTHER" id="PTHR43495">
    <property type="entry name" value="GABA PERMEASE"/>
    <property type="match status" value="1"/>
</dbReference>
<proteinExistence type="predicted"/>
<feature type="transmembrane region" description="Helical" evidence="8">
    <location>
        <begin position="101"/>
        <end position="122"/>
    </location>
</feature>
<keyword evidence="3 8" id="KW-0812">Transmembrane</keyword>
<feature type="transmembrane region" description="Helical" evidence="8">
    <location>
        <begin position="172"/>
        <end position="197"/>
    </location>
</feature>
<dbReference type="Proteomes" id="UP000539052">
    <property type="component" value="Unassembled WGS sequence"/>
</dbReference>
<gene>
    <name evidence="10" type="ORF">G9470_23865</name>
</gene>
<keyword evidence="4" id="KW-0029">Amino-acid transport</keyword>
<dbReference type="PANTHER" id="PTHR43495:SF5">
    <property type="entry name" value="GAMMA-AMINOBUTYRIC ACID PERMEASE"/>
    <property type="match status" value="1"/>
</dbReference>
<comment type="subcellular location">
    <subcellularLocation>
        <location evidence="1">Membrane</location>
        <topology evidence="1">Multi-pass membrane protein</topology>
    </subcellularLocation>
</comment>
<accession>A0ABX1VWI1</accession>
<evidence type="ECO:0000256" key="4">
    <source>
        <dbReference type="ARBA" id="ARBA00022970"/>
    </source>
</evidence>
<evidence type="ECO:0000256" key="2">
    <source>
        <dbReference type="ARBA" id="ARBA00022448"/>
    </source>
</evidence>
<dbReference type="EMBL" id="JAAOXG010000067">
    <property type="protein sequence ID" value="NNJ32803.1"/>
    <property type="molecule type" value="Genomic_DNA"/>
</dbReference>
<feature type="transmembrane region" description="Helical" evidence="8">
    <location>
        <begin position="217"/>
        <end position="240"/>
    </location>
</feature>
<evidence type="ECO:0000256" key="5">
    <source>
        <dbReference type="ARBA" id="ARBA00022989"/>
    </source>
</evidence>
<evidence type="ECO:0000313" key="10">
    <source>
        <dbReference type="EMBL" id="NNJ32803.1"/>
    </source>
</evidence>
<feature type="transmembrane region" description="Helical" evidence="8">
    <location>
        <begin position="439"/>
        <end position="457"/>
    </location>
</feature>
<protein>
    <submittedName>
        <fullName evidence="10">Amino acid permease</fullName>
    </submittedName>
</protein>
<evidence type="ECO:0000259" key="9">
    <source>
        <dbReference type="Pfam" id="PF00324"/>
    </source>
</evidence>
<evidence type="ECO:0000256" key="3">
    <source>
        <dbReference type="ARBA" id="ARBA00022692"/>
    </source>
</evidence>
<feature type="region of interest" description="Disordered" evidence="7">
    <location>
        <begin position="467"/>
        <end position="497"/>
    </location>
</feature>
<organism evidence="10 11">
    <name type="scientific">Lacrimispora defluvii</name>
    <dbReference type="NCBI Taxonomy" id="2719233"/>
    <lineage>
        <taxon>Bacteria</taxon>
        <taxon>Bacillati</taxon>
        <taxon>Bacillota</taxon>
        <taxon>Clostridia</taxon>
        <taxon>Lachnospirales</taxon>
        <taxon>Lachnospiraceae</taxon>
        <taxon>Lacrimispora</taxon>
    </lineage>
</organism>
<feature type="transmembrane region" description="Helical" evidence="8">
    <location>
        <begin position="296"/>
        <end position="324"/>
    </location>
</feature>
<evidence type="ECO:0000313" key="11">
    <source>
        <dbReference type="Proteomes" id="UP000539052"/>
    </source>
</evidence>
<feature type="transmembrane region" description="Helical" evidence="8">
    <location>
        <begin position="252"/>
        <end position="276"/>
    </location>
</feature>
<dbReference type="InterPro" id="IPR004841">
    <property type="entry name" value="AA-permease/SLC12A_dom"/>
</dbReference>
<reference evidence="10 11" key="1">
    <citation type="submission" date="2020-03" db="EMBL/GenBank/DDBJ databases">
        <title>Genome Sequence of industrial isolate, B5A.</title>
        <authorList>
            <person name="Sharma S."/>
            <person name="Patil P.B."/>
            <person name="Korpole S."/>
        </authorList>
    </citation>
    <scope>NUCLEOTIDE SEQUENCE [LARGE SCALE GENOMIC DNA]</scope>
    <source>
        <strain evidence="10 11">PI-S10-B5A</strain>
    </source>
</reference>
<feature type="transmembrane region" description="Helical" evidence="8">
    <location>
        <begin position="412"/>
        <end position="433"/>
    </location>
</feature>
<sequence length="497" mass="53970">MGKYYHQNGNLKRAYLCYAHSLFLCNSNGLTAGHLTMMALGTVIGGSFFLGSSVAIKAAGPGIILSYLICGVMVYFILFALSEMTVSNPASSSFRTFAAEYLGKGAGFVVGWVYWTGMVIAMSSEATAVSLLFRTWFPTVSIPVLGTILILGVTLINLLGASQLSSLESLLAGVKVVAILGFILFGALFVFGLVPGYKPLGFQVLRSEPFLPGGIKSLAGSMLIVLFTYAGFEIIGLAASETKDKEKNVPRAIHMTVGWLVTLYILCITMLLLLVPTSSLSEEVSPMVTALNSFRMSWAGTAMTIILISAILSTMVAAMFGIGRMLRSLVEDGLGPAFLRDRTDVPYRGILFSGCSMLLFLYVGLIFPEVYLFLISSGGFALLFTYIMLMATHIRFRKKNGKPEGSCRLCGFPYSSLFTLAGLVIAMFSMPFIKGQTLGFIAGLALVAFFTACYPFVRVSAKRKSPTPKRVQEETAKRRRLLTEFSEEIHHSDIPKK</sequence>
<feature type="transmembrane region" description="Helical" evidence="8">
    <location>
        <begin position="142"/>
        <end position="160"/>
    </location>
</feature>
<feature type="transmembrane region" description="Helical" evidence="8">
    <location>
        <begin position="345"/>
        <end position="365"/>
    </location>
</feature>
<keyword evidence="2" id="KW-0813">Transport</keyword>
<dbReference type="Pfam" id="PF00324">
    <property type="entry name" value="AA_permease"/>
    <property type="match status" value="1"/>
</dbReference>